<dbReference type="InterPro" id="IPR001173">
    <property type="entry name" value="Glyco_trans_2-like"/>
</dbReference>
<dbReference type="InterPro" id="IPR029044">
    <property type="entry name" value="Nucleotide-diphossugar_trans"/>
</dbReference>
<dbReference type="EMBL" id="CP014060">
    <property type="protein sequence ID" value="AMG37568.1"/>
    <property type="molecule type" value="Genomic_DNA"/>
</dbReference>
<dbReference type="PANTHER" id="PTHR22916:SF51">
    <property type="entry name" value="GLYCOSYLTRANSFERASE EPSH-RELATED"/>
    <property type="match status" value="1"/>
</dbReference>
<evidence type="ECO:0000313" key="5">
    <source>
        <dbReference type="Proteomes" id="UP000060602"/>
    </source>
</evidence>
<dbReference type="Gene3D" id="3.90.550.10">
    <property type="entry name" value="Spore Coat Polysaccharide Biosynthesis Protein SpsA, Chain A"/>
    <property type="match status" value="1"/>
</dbReference>
<evidence type="ECO:0000256" key="1">
    <source>
        <dbReference type="ARBA" id="ARBA00022676"/>
    </source>
</evidence>
<sequence length="344" mass="38572">MRHLEPTAPQISLIVPVYNCEQYLSDQLDTLLGDASLRMEVIVVDDGSSDASMAIMQAHGAKDARLRIIKQPHLGLGAARNAGLQAALGTWVAFADADDLLPAAGIARWHGQAVSHDLDVLIGNAYRFTETPPPAPRPPVLTRQPVDRIMTGQDWIAHCVAVGEWPHYVCLQMIKRALITRNRLAFDPSMFHEDILWTTQLAILAKRIGFAPEPVYGYRRNPASITLSPSPQVRQWRGASYVRIIETLLTLSARQDIGARTRRSIIRHVLHELLCFVDLLRKDIDNPQIRARLARSVLDLRAWRGLVRHARGATDLRRLLKAYWRLRRMAKADGSFATDMTASP</sequence>
<keyword evidence="1" id="KW-0328">Glycosyltransferase</keyword>
<accession>A0A109XWU7</accession>
<name>A0A109XWU7_ALCXX</name>
<dbReference type="Pfam" id="PF00535">
    <property type="entry name" value="Glycos_transf_2"/>
    <property type="match status" value="1"/>
</dbReference>
<evidence type="ECO:0000259" key="3">
    <source>
        <dbReference type="Pfam" id="PF00535"/>
    </source>
</evidence>
<feature type="domain" description="Glycosyltransferase 2-like" evidence="3">
    <location>
        <begin position="12"/>
        <end position="138"/>
    </location>
</feature>
<evidence type="ECO:0000313" key="4">
    <source>
        <dbReference type="EMBL" id="AMG37568.1"/>
    </source>
</evidence>
<reference evidence="5" key="1">
    <citation type="submission" date="2015-12" db="EMBL/GenBank/DDBJ databases">
        <title>FDA dAtabase for Regulatory Grade micrObial Sequences (FDA-ARGOS): Supporting development and validation of Infectious Disease Dx tests.</title>
        <authorList>
            <person name="Case J."/>
            <person name="Tallon L."/>
            <person name="Sadzewicz L."/>
            <person name="Sengamalay N."/>
            <person name="Ott S."/>
            <person name="Godinez A."/>
            <person name="Nagaraj S."/>
            <person name="Nadendla S."/>
            <person name="Sichtig H."/>
        </authorList>
    </citation>
    <scope>NUCLEOTIDE SEQUENCE [LARGE SCALE GENOMIC DNA]</scope>
    <source>
        <strain evidence="5">FDAARGOS_147</strain>
    </source>
</reference>
<protein>
    <submittedName>
        <fullName evidence="4">Glycosyltransferase</fullName>
    </submittedName>
</protein>
<dbReference type="SUPFAM" id="SSF53448">
    <property type="entry name" value="Nucleotide-diphospho-sugar transferases"/>
    <property type="match status" value="1"/>
</dbReference>
<gene>
    <name evidence="4" type="ORF">AL504_17080</name>
</gene>
<evidence type="ECO:0000256" key="2">
    <source>
        <dbReference type="ARBA" id="ARBA00022679"/>
    </source>
</evidence>
<dbReference type="PANTHER" id="PTHR22916">
    <property type="entry name" value="GLYCOSYLTRANSFERASE"/>
    <property type="match status" value="1"/>
</dbReference>
<organism evidence="4 5">
    <name type="scientific">Alcaligenes xylosoxydans xylosoxydans</name>
    <name type="common">Achromobacter xylosoxidans</name>
    <dbReference type="NCBI Taxonomy" id="85698"/>
    <lineage>
        <taxon>Bacteria</taxon>
        <taxon>Pseudomonadati</taxon>
        <taxon>Pseudomonadota</taxon>
        <taxon>Betaproteobacteria</taxon>
        <taxon>Burkholderiales</taxon>
        <taxon>Alcaligenaceae</taxon>
        <taxon>Achromobacter</taxon>
    </lineage>
</organism>
<dbReference type="Proteomes" id="UP000060602">
    <property type="component" value="Chromosome"/>
</dbReference>
<dbReference type="CDD" id="cd00761">
    <property type="entry name" value="Glyco_tranf_GTA_type"/>
    <property type="match status" value="1"/>
</dbReference>
<dbReference type="GO" id="GO:0016758">
    <property type="term" value="F:hexosyltransferase activity"/>
    <property type="evidence" value="ECO:0007669"/>
    <property type="project" value="UniProtKB-ARBA"/>
</dbReference>
<proteinExistence type="predicted"/>
<keyword evidence="2 4" id="KW-0808">Transferase</keyword>
<dbReference type="AlphaFoldDB" id="A0A109XWU7"/>
<dbReference type="RefSeq" id="WP_061072653.1">
    <property type="nucleotide sequence ID" value="NZ_CP014060.2"/>
</dbReference>